<name>A0A164UNE6_9AGAM</name>
<evidence type="ECO:0000256" key="16">
    <source>
        <dbReference type="ARBA" id="ARBA00084039"/>
    </source>
</evidence>
<evidence type="ECO:0000256" key="1">
    <source>
        <dbReference type="ARBA" id="ARBA00001947"/>
    </source>
</evidence>
<evidence type="ECO:0000256" key="12">
    <source>
        <dbReference type="ARBA" id="ARBA00056232"/>
    </source>
</evidence>
<keyword evidence="7" id="KW-0479">Metal-binding</keyword>
<comment type="similarity">
    <text evidence="4">Belongs to the cytidine and deoxycytidylate deaminase family.</text>
</comment>
<dbReference type="Proteomes" id="UP000076722">
    <property type="component" value="Unassembled WGS sequence"/>
</dbReference>
<dbReference type="STRING" id="1314777.A0A164UNE6"/>
<dbReference type="GO" id="GO:0019858">
    <property type="term" value="P:cytosine metabolic process"/>
    <property type="evidence" value="ECO:0007669"/>
    <property type="project" value="UniProtKB-ARBA"/>
</dbReference>
<evidence type="ECO:0000256" key="9">
    <source>
        <dbReference type="ARBA" id="ARBA00022833"/>
    </source>
</evidence>
<evidence type="ECO:0000256" key="13">
    <source>
        <dbReference type="ARBA" id="ARBA00060700"/>
    </source>
</evidence>
<dbReference type="GO" id="GO:0005737">
    <property type="term" value="C:cytoplasm"/>
    <property type="evidence" value="ECO:0007669"/>
    <property type="project" value="UniProtKB-SubCell"/>
</dbReference>
<evidence type="ECO:0000256" key="4">
    <source>
        <dbReference type="ARBA" id="ARBA00006576"/>
    </source>
</evidence>
<evidence type="ECO:0000256" key="8">
    <source>
        <dbReference type="ARBA" id="ARBA00022801"/>
    </source>
</evidence>
<dbReference type="AlphaFoldDB" id="A0A164UNE6"/>
<dbReference type="InterPro" id="IPR002125">
    <property type="entry name" value="CMP_dCMP_dom"/>
</dbReference>
<keyword evidence="9" id="KW-0862">Zinc</keyword>
<comment type="cofactor">
    <cofactor evidence="1">
        <name>Zn(2+)</name>
        <dbReference type="ChEBI" id="CHEBI:29105"/>
    </cofactor>
</comment>
<dbReference type="Gene3D" id="3.40.140.10">
    <property type="entry name" value="Cytidine Deaminase, domain 2"/>
    <property type="match status" value="1"/>
</dbReference>
<dbReference type="EMBL" id="KV419407">
    <property type="protein sequence ID" value="KZS93397.1"/>
    <property type="molecule type" value="Genomic_DNA"/>
</dbReference>
<dbReference type="GO" id="GO:0008835">
    <property type="term" value="F:diaminohydroxyphosphoribosylaminopyrimidine deaminase activity"/>
    <property type="evidence" value="ECO:0007669"/>
    <property type="project" value="TreeGrafter"/>
</dbReference>
<sequence>MHTPLVPVAPTPPTTNPSSFDVKFISQAVRQAELGAEEGGIPIGAALIKEDGSVISLGRNRRVQWGSAIRHGETDCLENAGRLPPDVYRQSTMFTTLSPCPMCAGAIILYGIKRVVIGENSTFVGGEDILASRGVEVVNLDLPHCKELMQDFIAKKPLDWDEDIGEIRDQS</sequence>
<comment type="catalytic activity">
    <reaction evidence="11">
        <text>cytosine + H2O + H(+) = uracil + NH4(+)</text>
        <dbReference type="Rhea" id="RHEA:20605"/>
        <dbReference type="ChEBI" id="CHEBI:15377"/>
        <dbReference type="ChEBI" id="CHEBI:15378"/>
        <dbReference type="ChEBI" id="CHEBI:16040"/>
        <dbReference type="ChEBI" id="CHEBI:17568"/>
        <dbReference type="ChEBI" id="CHEBI:28938"/>
        <dbReference type="EC" id="3.5.4.1"/>
    </reaction>
</comment>
<dbReference type="EC" id="3.5.4.1" evidence="14"/>
<dbReference type="OrthoDB" id="408702at2759"/>
<comment type="function">
    <text evidence="12">Catalyzes the hydrolytic deamination of cytosine to uracil or 5-methylcytosine to thymine. Is involved in the pyrimidine salvage pathway, which allows the cell to utilize cytosine for pyrimidine nucleotide synthesis.</text>
</comment>
<organism evidence="18 19">
    <name type="scientific">Sistotremastrum niveocremeum HHB9708</name>
    <dbReference type="NCBI Taxonomy" id="1314777"/>
    <lineage>
        <taxon>Eukaryota</taxon>
        <taxon>Fungi</taxon>
        <taxon>Dikarya</taxon>
        <taxon>Basidiomycota</taxon>
        <taxon>Agaricomycotina</taxon>
        <taxon>Agaricomycetes</taxon>
        <taxon>Sistotremastrales</taxon>
        <taxon>Sistotremastraceae</taxon>
        <taxon>Sertulicium</taxon>
        <taxon>Sertulicium niveocremeum</taxon>
    </lineage>
</organism>
<evidence type="ECO:0000256" key="14">
    <source>
        <dbReference type="ARBA" id="ARBA00066550"/>
    </source>
</evidence>
<keyword evidence="6" id="KW-0963">Cytoplasm</keyword>
<evidence type="ECO:0000313" key="19">
    <source>
        <dbReference type="Proteomes" id="UP000076722"/>
    </source>
</evidence>
<accession>A0A164UNE6</accession>
<evidence type="ECO:0000313" key="18">
    <source>
        <dbReference type="EMBL" id="KZS93397.1"/>
    </source>
</evidence>
<dbReference type="Pfam" id="PF00383">
    <property type="entry name" value="dCMP_cyt_deam_1"/>
    <property type="match status" value="1"/>
</dbReference>
<keyword evidence="8" id="KW-0378">Hydrolase</keyword>
<dbReference type="PANTHER" id="PTHR11079:SF190">
    <property type="entry name" value="CYTOSINE DEAMINASE"/>
    <property type="match status" value="1"/>
</dbReference>
<protein>
    <recommendedName>
        <fullName evidence="15">Cytosine deaminase</fullName>
        <ecNumber evidence="14">3.5.4.1</ecNumber>
    </recommendedName>
    <alternativeName>
        <fullName evidence="16">Cytosine aminohydrolase</fullName>
    </alternativeName>
</protein>
<dbReference type="PANTHER" id="PTHR11079">
    <property type="entry name" value="CYTOSINE DEAMINASE FAMILY MEMBER"/>
    <property type="match status" value="1"/>
</dbReference>
<proteinExistence type="inferred from homology"/>
<dbReference type="GO" id="GO:0004131">
    <property type="term" value="F:cytosine deaminase activity"/>
    <property type="evidence" value="ECO:0007669"/>
    <property type="project" value="UniProtKB-EC"/>
</dbReference>
<dbReference type="FunFam" id="3.40.140.10:FF:000016">
    <property type="entry name" value="Cytosine deaminase"/>
    <property type="match status" value="1"/>
</dbReference>
<feature type="domain" description="CMP/dCMP-type deaminase" evidence="17">
    <location>
        <begin position="19"/>
        <end position="136"/>
    </location>
</feature>
<dbReference type="InterPro" id="IPR016193">
    <property type="entry name" value="Cytidine_deaminase-like"/>
</dbReference>
<evidence type="ECO:0000256" key="5">
    <source>
        <dbReference type="ARBA" id="ARBA00011738"/>
    </source>
</evidence>
<dbReference type="SUPFAM" id="SSF53927">
    <property type="entry name" value="Cytidine deaminase-like"/>
    <property type="match status" value="1"/>
</dbReference>
<comment type="pathway">
    <text evidence="13">Pyrimidine metabolism; UMP biosynthesis via salvage pathway; uracil from cytosine: step 1/1.</text>
</comment>
<evidence type="ECO:0000256" key="11">
    <source>
        <dbReference type="ARBA" id="ARBA00050113"/>
    </source>
</evidence>
<evidence type="ECO:0000256" key="15">
    <source>
        <dbReference type="ARBA" id="ARBA00074321"/>
    </source>
</evidence>
<comment type="subunit">
    <text evidence="5">Homodimer.</text>
</comment>
<dbReference type="GO" id="GO:0005634">
    <property type="term" value="C:nucleus"/>
    <property type="evidence" value="ECO:0007669"/>
    <property type="project" value="UniProtKB-SubCell"/>
</dbReference>
<gene>
    <name evidence="18" type="ORF">SISNIDRAFT_454570</name>
</gene>
<evidence type="ECO:0000256" key="7">
    <source>
        <dbReference type="ARBA" id="ARBA00022723"/>
    </source>
</evidence>
<keyword evidence="10" id="KW-0539">Nucleus</keyword>
<evidence type="ECO:0000256" key="10">
    <source>
        <dbReference type="ARBA" id="ARBA00023242"/>
    </source>
</evidence>
<keyword evidence="19" id="KW-1185">Reference proteome</keyword>
<comment type="subcellular location">
    <subcellularLocation>
        <location evidence="3">Cytoplasm</location>
    </subcellularLocation>
    <subcellularLocation>
        <location evidence="2">Nucleus</location>
    </subcellularLocation>
</comment>
<dbReference type="PROSITE" id="PS51747">
    <property type="entry name" value="CYT_DCMP_DEAMINASES_2"/>
    <property type="match status" value="1"/>
</dbReference>
<evidence type="ECO:0000259" key="17">
    <source>
        <dbReference type="PROSITE" id="PS51747"/>
    </source>
</evidence>
<evidence type="ECO:0000256" key="2">
    <source>
        <dbReference type="ARBA" id="ARBA00004123"/>
    </source>
</evidence>
<dbReference type="GO" id="GO:0046872">
    <property type="term" value="F:metal ion binding"/>
    <property type="evidence" value="ECO:0007669"/>
    <property type="project" value="UniProtKB-KW"/>
</dbReference>
<dbReference type="CDD" id="cd01285">
    <property type="entry name" value="nucleoside_deaminase"/>
    <property type="match status" value="1"/>
</dbReference>
<evidence type="ECO:0000256" key="3">
    <source>
        <dbReference type="ARBA" id="ARBA00004496"/>
    </source>
</evidence>
<evidence type="ECO:0000256" key="6">
    <source>
        <dbReference type="ARBA" id="ARBA00022490"/>
    </source>
</evidence>
<reference evidence="18 19" key="1">
    <citation type="journal article" date="2016" name="Mol. Biol. Evol.">
        <title>Comparative Genomics of Early-Diverging Mushroom-Forming Fungi Provides Insights into the Origins of Lignocellulose Decay Capabilities.</title>
        <authorList>
            <person name="Nagy L.G."/>
            <person name="Riley R."/>
            <person name="Tritt A."/>
            <person name="Adam C."/>
            <person name="Daum C."/>
            <person name="Floudas D."/>
            <person name="Sun H."/>
            <person name="Yadav J.S."/>
            <person name="Pangilinan J."/>
            <person name="Larsson K.H."/>
            <person name="Matsuura K."/>
            <person name="Barry K."/>
            <person name="Labutti K."/>
            <person name="Kuo R."/>
            <person name="Ohm R.A."/>
            <person name="Bhattacharya S.S."/>
            <person name="Shirouzu T."/>
            <person name="Yoshinaga Y."/>
            <person name="Martin F.M."/>
            <person name="Grigoriev I.V."/>
            <person name="Hibbett D.S."/>
        </authorList>
    </citation>
    <scope>NUCLEOTIDE SEQUENCE [LARGE SCALE GENOMIC DNA]</scope>
    <source>
        <strain evidence="18 19">HHB9708</strain>
    </source>
</reference>